<dbReference type="Proteomes" id="UP000091857">
    <property type="component" value="Chromosome 10"/>
</dbReference>
<name>A0ACB7H505_MANES</name>
<sequence length="183" mass="20905">MKQSADKKCIDVSFSPGDLVYLKLQPYRQQSVSKRAFQKLANRFYGPFPVIEKIGNLAYKLQLPATLKIHPVFHVFLLKQHVGAAVPISNDLPQLTDDGYAVLEPKKILDARWTKTGNCFLEEVLVRWKNLPLEDATWEHSAELQLRFPHLNLEDKIPSDGGGNDTPVRRSTRVIVKNRKFLN</sequence>
<evidence type="ECO:0000313" key="2">
    <source>
        <dbReference type="Proteomes" id="UP000091857"/>
    </source>
</evidence>
<protein>
    <submittedName>
        <fullName evidence="1">Uncharacterized protein</fullName>
    </submittedName>
</protein>
<keyword evidence="2" id="KW-1185">Reference proteome</keyword>
<gene>
    <name evidence="1" type="ORF">MANES_10G110180v8</name>
</gene>
<dbReference type="EMBL" id="CM004396">
    <property type="protein sequence ID" value="KAG8645986.1"/>
    <property type="molecule type" value="Genomic_DNA"/>
</dbReference>
<accession>A0ACB7H505</accession>
<comment type="caution">
    <text evidence="1">The sequence shown here is derived from an EMBL/GenBank/DDBJ whole genome shotgun (WGS) entry which is preliminary data.</text>
</comment>
<organism evidence="1 2">
    <name type="scientific">Manihot esculenta</name>
    <name type="common">Cassava</name>
    <name type="synonym">Jatropha manihot</name>
    <dbReference type="NCBI Taxonomy" id="3983"/>
    <lineage>
        <taxon>Eukaryota</taxon>
        <taxon>Viridiplantae</taxon>
        <taxon>Streptophyta</taxon>
        <taxon>Embryophyta</taxon>
        <taxon>Tracheophyta</taxon>
        <taxon>Spermatophyta</taxon>
        <taxon>Magnoliopsida</taxon>
        <taxon>eudicotyledons</taxon>
        <taxon>Gunneridae</taxon>
        <taxon>Pentapetalae</taxon>
        <taxon>rosids</taxon>
        <taxon>fabids</taxon>
        <taxon>Malpighiales</taxon>
        <taxon>Euphorbiaceae</taxon>
        <taxon>Crotonoideae</taxon>
        <taxon>Manihoteae</taxon>
        <taxon>Manihot</taxon>
    </lineage>
</organism>
<evidence type="ECO:0000313" key="1">
    <source>
        <dbReference type="EMBL" id="KAG8645986.1"/>
    </source>
</evidence>
<proteinExistence type="predicted"/>
<reference evidence="2" key="1">
    <citation type="journal article" date="2016" name="Nat. Biotechnol.">
        <title>Sequencing wild and cultivated cassava and related species reveals extensive interspecific hybridization and genetic diversity.</title>
        <authorList>
            <person name="Bredeson J.V."/>
            <person name="Lyons J.B."/>
            <person name="Prochnik S.E."/>
            <person name="Wu G.A."/>
            <person name="Ha C.M."/>
            <person name="Edsinger-Gonzales E."/>
            <person name="Grimwood J."/>
            <person name="Schmutz J."/>
            <person name="Rabbi I.Y."/>
            <person name="Egesi C."/>
            <person name="Nauluvula P."/>
            <person name="Lebot V."/>
            <person name="Ndunguru J."/>
            <person name="Mkamilo G."/>
            <person name="Bart R.S."/>
            <person name="Setter T.L."/>
            <person name="Gleadow R.M."/>
            <person name="Kulakow P."/>
            <person name="Ferguson M.E."/>
            <person name="Rounsley S."/>
            <person name="Rokhsar D.S."/>
        </authorList>
    </citation>
    <scope>NUCLEOTIDE SEQUENCE [LARGE SCALE GENOMIC DNA]</scope>
    <source>
        <strain evidence="2">cv. AM560-2</strain>
    </source>
</reference>